<name>A0A1M5NJJ6_9BACT</name>
<dbReference type="RefSeq" id="WP_073133906.1">
    <property type="nucleotide sequence ID" value="NZ_FQWQ01000001.1"/>
</dbReference>
<keyword evidence="2" id="KW-1185">Reference proteome</keyword>
<evidence type="ECO:0008006" key="3">
    <source>
        <dbReference type="Google" id="ProtNLM"/>
    </source>
</evidence>
<dbReference type="OrthoDB" id="849114at2"/>
<dbReference type="AlphaFoldDB" id="A0A1M5NJJ6"/>
<dbReference type="PROSITE" id="PS51257">
    <property type="entry name" value="PROKAR_LIPOPROTEIN"/>
    <property type="match status" value="1"/>
</dbReference>
<protein>
    <recommendedName>
        <fullName evidence="3">DUF4292 domain-containing protein</fullName>
    </recommendedName>
</protein>
<proteinExistence type="predicted"/>
<sequence length="254" mass="29037">MNKRLWILLIGFSALIMSCSKKVTPTTLPIAAPKPTLDVQEVDFEYFHGKARMILRDAKKEREVKANIRVRKDSVIWMTFSVIGVQGGKALINKDSITVVSNVDKEYYVFDYAELSKRYNFEINYKVIQAAMLGNLIMPRTESDQVQQESSYFVLKQKAATNGVVVDNFINSASKKLEKVEMKEGNSDNSLIINYSNFQPVGPALFPYNGTINLFYKTLGGLLNTTIIFEYNKAEVGDRELKFPFNIPKRYERR</sequence>
<evidence type="ECO:0000313" key="2">
    <source>
        <dbReference type="Proteomes" id="UP000184212"/>
    </source>
</evidence>
<dbReference type="Pfam" id="PF14125">
    <property type="entry name" value="DUF4292"/>
    <property type="match status" value="1"/>
</dbReference>
<accession>A0A1M5NJJ6</accession>
<dbReference type="STRING" id="947013.SAMN04488109_2380"/>
<gene>
    <name evidence="1" type="ORF">SAMN04488109_2380</name>
</gene>
<dbReference type="EMBL" id="FQWQ01000001">
    <property type="protein sequence ID" value="SHG89746.1"/>
    <property type="molecule type" value="Genomic_DNA"/>
</dbReference>
<evidence type="ECO:0000313" key="1">
    <source>
        <dbReference type="EMBL" id="SHG89746.1"/>
    </source>
</evidence>
<dbReference type="Proteomes" id="UP000184212">
    <property type="component" value="Unassembled WGS sequence"/>
</dbReference>
<reference evidence="1 2" key="1">
    <citation type="submission" date="2016-11" db="EMBL/GenBank/DDBJ databases">
        <authorList>
            <person name="Jaros S."/>
            <person name="Januszkiewicz K."/>
            <person name="Wedrychowicz H."/>
        </authorList>
    </citation>
    <scope>NUCLEOTIDE SEQUENCE [LARGE SCALE GENOMIC DNA]</scope>
    <source>
        <strain evidence="1 2">DSM 24574</strain>
    </source>
</reference>
<organism evidence="1 2">
    <name type="scientific">Chryseolinea serpens</name>
    <dbReference type="NCBI Taxonomy" id="947013"/>
    <lineage>
        <taxon>Bacteria</taxon>
        <taxon>Pseudomonadati</taxon>
        <taxon>Bacteroidota</taxon>
        <taxon>Cytophagia</taxon>
        <taxon>Cytophagales</taxon>
        <taxon>Fulvivirgaceae</taxon>
        <taxon>Chryseolinea</taxon>
    </lineage>
</organism>
<dbReference type="InterPro" id="IPR025634">
    <property type="entry name" value="DUF4292"/>
</dbReference>